<keyword evidence="6 7" id="KW-0472">Membrane</keyword>
<evidence type="ECO:0000256" key="4">
    <source>
        <dbReference type="ARBA" id="ARBA00022692"/>
    </source>
</evidence>
<dbReference type="Gene3D" id="1.20.1250.20">
    <property type="entry name" value="MFS general substrate transporter like domains"/>
    <property type="match status" value="1"/>
</dbReference>
<evidence type="ECO:0000313" key="8">
    <source>
        <dbReference type="EMBL" id="MBE9193728.1"/>
    </source>
</evidence>
<keyword evidence="2" id="KW-0813">Transport</keyword>
<evidence type="ECO:0000256" key="1">
    <source>
        <dbReference type="ARBA" id="ARBA00004651"/>
    </source>
</evidence>
<gene>
    <name evidence="8" type="ORF">IQ230_26170</name>
</gene>
<protein>
    <submittedName>
        <fullName evidence="8">MFS transporter</fullName>
    </submittedName>
</protein>
<organism evidence="8 9">
    <name type="scientific">Gloeocapsopsis crepidinum LEGE 06123</name>
    <dbReference type="NCBI Taxonomy" id="588587"/>
    <lineage>
        <taxon>Bacteria</taxon>
        <taxon>Bacillati</taxon>
        <taxon>Cyanobacteriota</taxon>
        <taxon>Cyanophyceae</taxon>
        <taxon>Oscillatoriophycideae</taxon>
        <taxon>Chroococcales</taxon>
        <taxon>Chroococcaceae</taxon>
        <taxon>Gloeocapsopsis</taxon>
    </lineage>
</organism>
<dbReference type="PANTHER" id="PTHR43266">
    <property type="entry name" value="MACROLIDE-EFFLUX PROTEIN"/>
    <property type="match status" value="1"/>
</dbReference>
<accession>A0ABR9UZJ6</accession>
<feature type="transmembrane region" description="Helical" evidence="7">
    <location>
        <begin position="94"/>
        <end position="111"/>
    </location>
</feature>
<dbReference type="EMBL" id="JADEWN010000136">
    <property type="protein sequence ID" value="MBE9193728.1"/>
    <property type="molecule type" value="Genomic_DNA"/>
</dbReference>
<evidence type="ECO:0000256" key="2">
    <source>
        <dbReference type="ARBA" id="ARBA00022448"/>
    </source>
</evidence>
<dbReference type="Proteomes" id="UP000651156">
    <property type="component" value="Unassembled WGS sequence"/>
</dbReference>
<name>A0ABR9UZJ6_9CHRO</name>
<dbReference type="PANTHER" id="PTHR43266:SF2">
    <property type="entry name" value="MAJOR FACILITATOR SUPERFAMILY (MFS) PROFILE DOMAIN-CONTAINING PROTEIN"/>
    <property type="match status" value="1"/>
</dbReference>
<dbReference type="SUPFAM" id="SSF103473">
    <property type="entry name" value="MFS general substrate transporter"/>
    <property type="match status" value="1"/>
</dbReference>
<evidence type="ECO:0000256" key="3">
    <source>
        <dbReference type="ARBA" id="ARBA00022475"/>
    </source>
</evidence>
<keyword evidence="5 7" id="KW-1133">Transmembrane helix</keyword>
<comment type="caution">
    <text evidence="8">The sequence shown here is derived from an EMBL/GenBank/DDBJ whole genome shotgun (WGS) entry which is preliminary data.</text>
</comment>
<evidence type="ECO:0000256" key="5">
    <source>
        <dbReference type="ARBA" id="ARBA00022989"/>
    </source>
</evidence>
<reference evidence="8 9" key="1">
    <citation type="submission" date="2020-10" db="EMBL/GenBank/DDBJ databases">
        <authorList>
            <person name="Castelo-Branco R."/>
            <person name="Eusebio N."/>
            <person name="Adriana R."/>
            <person name="Vieira A."/>
            <person name="Brugerolle De Fraissinette N."/>
            <person name="Rezende De Castro R."/>
            <person name="Schneider M.P."/>
            <person name="Vasconcelos V."/>
            <person name="Leao P.N."/>
        </authorList>
    </citation>
    <scope>NUCLEOTIDE SEQUENCE [LARGE SCALE GENOMIC DNA]</scope>
    <source>
        <strain evidence="8 9">LEGE 06123</strain>
    </source>
</reference>
<proteinExistence type="predicted"/>
<feature type="transmembrane region" description="Helical" evidence="7">
    <location>
        <begin position="12"/>
        <end position="33"/>
    </location>
</feature>
<evidence type="ECO:0000256" key="7">
    <source>
        <dbReference type="SAM" id="Phobius"/>
    </source>
</evidence>
<evidence type="ECO:0000313" key="9">
    <source>
        <dbReference type="Proteomes" id="UP000651156"/>
    </source>
</evidence>
<comment type="subcellular location">
    <subcellularLocation>
        <location evidence="1">Cell membrane</location>
        <topology evidence="1">Multi-pass membrane protein</topology>
    </subcellularLocation>
</comment>
<evidence type="ECO:0000256" key="6">
    <source>
        <dbReference type="ARBA" id="ARBA00023136"/>
    </source>
</evidence>
<keyword evidence="9" id="KW-1185">Reference proteome</keyword>
<sequence length="136" mass="15037">MRTYTIIWIGQTASLIGSEITRFALIIWIWQLTTEATPISLLAFFTEVPILVVSIFAGILVDRCNRKWLMILGDAIAGCSSIAIFILLLSNNLAIWHLYLITAVAGLFGYIQGLAFSASQALTAYCSFMRHSSNSE</sequence>
<keyword evidence="3" id="KW-1003">Cell membrane</keyword>
<feature type="transmembrane region" description="Helical" evidence="7">
    <location>
        <begin position="39"/>
        <end position="61"/>
    </location>
</feature>
<dbReference type="InterPro" id="IPR036259">
    <property type="entry name" value="MFS_trans_sf"/>
</dbReference>
<feature type="transmembrane region" description="Helical" evidence="7">
    <location>
        <begin position="68"/>
        <end position="88"/>
    </location>
</feature>
<keyword evidence="4 7" id="KW-0812">Transmembrane</keyword>
<dbReference type="RefSeq" id="WP_193935089.1">
    <property type="nucleotide sequence ID" value="NZ_CAWPMZ010000061.1"/>
</dbReference>